<dbReference type="HOGENOM" id="CLU_112007_0_1_9"/>
<comment type="similarity">
    <text evidence="3">Belongs to the Ahb/Nir family.</text>
</comment>
<comment type="catalytic activity">
    <reaction evidence="5">
        <text>siroheme + 2 H(+) = 12,18-didecarboxysiroheme + 2 CO2</text>
        <dbReference type="Rhea" id="RHEA:19093"/>
        <dbReference type="ChEBI" id="CHEBI:15378"/>
        <dbReference type="ChEBI" id="CHEBI:16526"/>
        <dbReference type="ChEBI" id="CHEBI:60052"/>
        <dbReference type="ChEBI" id="CHEBI:140497"/>
        <dbReference type="EC" id="4.1.1.111"/>
    </reaction>
</comment>
<keyword evidence="1" id="KW-0456">Lyase</keyword>
<sequence>MLSDLEIKIVRELQAGLPLVEMPYLEIARRVGLAEEELIDAIKVMIRRGIIRRFGAALKHQDLGFTANAMVVWDVPENKAPEVGRTMAAYEQVSHCYQRPRRPDWPYTIFTVLHGQSREDCEKTAAKLAAETGIKEYKLLFSTRELKKSSMKYFLD</sequence>
<keyword evidence="9" id="KW-1185">Reference proteome</keyword>
<feature type="domain" description="Siroheme decarboxylase AsnC-like ligand binding" evidence="6">
    <location>
        <begin position="63"/>
        <end position="147"/>
    </location>
</feature>
<name>R4KRY3_9FIRM</name>
<dbReference type="InterPro" id="IPR053953">
    <property type="entry name" value="NirdL-like_HTH"/>
</dbReference>
<dbReference type="GO" id="GO:0016829">
    <property type="term" value="F:lyase activity"/>
    <property type="evidence" value="ECO:0007669"/>
    <property type="project" value="UniProtKB-KW"/>
</dbReference>
<dbReference type="InterPro" id="IPR050684">
    <property type="entry name" value="HTH-Siroheme_Decarb"/>
</dbReference>
<dbReference type="Proteomes" id="UP000013520">
    <property type="component" value="Chromosome"/>
</dbReference>
<evidence type="ECO:0000256" key="1">
    <source>
        <dbReference type="ARBA" id="ARBA00023239"/>
    </source>
</evidence>
<evidence type="ECO:0000256" key="3">
    <source>
        <dbReference type="ARBA" id="ARBA00023457"/>
    </source>
</evidence>
<protein>
    <recommendedName>
        <fullName evidence="4">siroheme decarboxylase</fullName>
        <ecNumber evidence="4">4.1.1.111</ecNumber>
    </recommendedName>
</protein>
<comment type="pathway">
    <text evidence="2">Porphyrin-containing compound metabolism.</text>
</comment>
<dbReference type="Pfam" id="PF17805">
    <property type="entry name" value="AsnC_trans_reg2"/>
    <property type="match status" value="1"/>
</dbReference>
<dbReference type="eggNOG" id="COG1522">
    <property type="taxonomic scope" value="Bacteria"/>
</dbReference>
<dbReference type="PANTHER" id="PTHR43413:SF1">
    <property type="entry name" value="SIROHEME DECARBOXYLASE NIRL SUBUNIT"/>
    <property type="match status" value="1"/>
</dbReference>
<proteinExistence type="inferred from homology"/>
<dbReference type="OrthoDB" id="9806536at2"/>
<evidence type="ECO:0000313" key="8">
    <source>
        <dbReference type="EMBL" id="AGL02361.1"/>
    </source>
</evidence>
<dbReference type="EMBL" id="CP003273">
    <property type="protein sequence ID" value="AGL02361.1"/>
    <property type="molecule type" value="Genomic_DNA"/>
</dbReference>
<evidence type="ECO:0000256" key="5">
    <source>
        <dbReference type="ARBA" id="ARBA00048470"/>
    </source>
</evidence>
<organism evidence="8 9">
    <name type="scientific">Desulfoscipio gibsoniae DSM 7213</name>
    <dbReference type="NCBI Taxonomy" id="767817"/>
    <lineage>
        <taxon>Bacteria</taxon>
        <taxon>Bacillati</taxon>
        <taxon>Bacillota</taxon>
        <taxon>Clostridia</taxon>
        <taxon>Eubacteriales</taxon>
        <taxon>Desulfallaceae</taxon>
        <taxon>Desulfoscipio</taxon>
    </lineage>
</organism>
<reference evidence="8 9" key="1">
    <citation type="submission" date="2012-01" db="EMBL/GenBank/DDBJ databases">
        <title>Complete sequence of Desulfotomaculum gibsoniae DSM 7213.</title>
        <authorList>
            <consortium name="US DOE Joint Genome Institute"/>
            <person name="Lucas S."/>
            <person name="Han J."/>
            <person name="Lapidus A."/>
            <person name="Cheng J.-F."/>
            <person name="Goodwin L."/>
            <person name="Pitluck S."/>
            <person name="Peters L."/>
            <person name="Ovchinnikova G."/>
            <person name="Teshima H."/>
            <person name="Detter J.C."/>
            <person name="Han C."/>
            <person name="Tapia R."/>
            <person name="Land M."/>
            <person name="Hauser L."/>
            <person name="Kyrpides N."/>
            <person name="Ivanova N."/>
            <person name="Pagani I."/>
            <person name="Parshina S."/>
            <person name="Plugge C."/>
            <person name="Muyzer G."/>
            <person name="Kuever J."/>
            <person name="Ivanova A."/>
            <person name="Nazina T."/>
            <person name="Klenk H.-P."/>
            <person name="Brambilla E."/>
            <person name="Spring S."/>
            <person name="Stams A.F."/>
            <person name="Woyke T."/>
        </authorList>
    </citation>
    <scope>NUCLEOTIDE SEQUENCE [LARGE SCALE GENOMIC DNA]</scope>
    <source>
        <strain evidence="8 9">DSM 7213</strain>
    </source>
</reference>
<dbReference type="SUPFAM" id="SSF46785">
    <property type="entry name" value="Winged helix' DNA-binding domain"/>
    <property type="match status" value="1"/>
</dbReference>
<evidence type="ECO:0000256" key="4">
    <source>
        <dbReference type="ARBA" id="ARBA00023471"/>
    </source>
</evidence>
<feature type="domain" description="Siroheme decarboxylase NirL-like HTH" evidence="7">
    <location>
        <begin position="7"/>
        <end position="52"/>
    </location>
</feature>
<dbReference type="PANTHER" id="PTHR43413">
    <property type="entry name" value="TRANSCRIPTIONAL REGULATOR, ASNC FAMILY"/>
    <property type="match status" value="1"/>
</dbReference>
<dbReference type="InterPro" id="IPR040523">
    <property type="entry name" value="AsnC_trans_reg2"/>
</dbReference>
<dbReference type="InterPro" id="IPR036390">
    <property type="entry name" value="WH_DNA-bd_sf"/>
</dbReference>
<dbReference type="EC" id="4.1.1.111" evidence="4"/>
<dbReference type="RefSeq" id="WP_006520778.1">
    <property type="nucleotide sequence ID" value="NC_021184.1"/>
</dbReference>
<dbReference type="KEGG" id="dgi:Desgi_2974"/>
<dbReference type="STRING" id="767817.Desgi_2974"/>
<accession>R4KRY3</accession>
<evidence type="ECO:0000259" key="7">
    <source>
        <dbReference type="Pfam" id="PF22451"/>
    </source>
</evidence>
<gene>
    <name evidence="8" type="ORF">Desgi_2974</name>
</gene>
<dbReference type="AlphaFoldDB" id="R4KRY3"/>
<dbReference type="Pfam" id="PF22451">
    <property type="entry name" value="NirdL-like_HTH"/>
    <property type="match status" value="1"/>
</dbReference>
<dbReference type="Gene3D" id="3.30.70.3460">
    <property type="match status" value="1"/>
</dbReference>
<evidence type="ECO:0000256" key="2">
    <source>
        <dbReference type="ARBA" id="ARBA00023444"/>
    </source>
</evidence>
<evidence type="ECO:0000313" key="9">
    <source>
        <dbReference type="Proteomes" id="UP000013520"/>
    </source>
</evidence>
<evidence type="ECO:0000259" key="6">
    <source>
        <dbReference type="Pfam" id="PF17805"/>
    </source>
</evidence>